<keyword evidence="2" id="KW-1185">Reference proteome</keyword>
<dbReference type="Proteomes" id="UP000187495">
    <property type="component" value="Unassembled WGS sequence"/>
</dbReference>
<dbReference type="EMBL" id="FTNU01000018">
    <property type="protein sequence ID" value="SIS04860.1"/>
    <property type="molecule type" value="Genomic_DNA"/>
</dbReference>
<dbReference type="AlphaFoldDB" id="A0A1N7FX11"/>
<accession>A0A1N7FX11</accession>
<evidence type="ECO:0000313" key="2">
    <source>
        <dbReference type="Proteomes" id="UP000187495"/>
    </source>
</evidence>
<protein>
    <submittedName>
        <fullName evidence="1">Uncharacterized protein</fullName>
    </submittedName>
</protein>
<proteinExistence type="predicted"/>
<evidence type="ECO:0000313" key="1">
    <source>
        <dbReference type="EMBL" id="SIS04860.1"/>
    </source>
</evidence>
<organism evidence="1 2">
    <name type="scientific">Moraxella cuniculi DSM 21768</name>
    <dbReference type="NCBI Taxonomy" id="1122245"/>
    <lineage>
        <taxon>Bacteria</taxon>
        <taxon>Pseudomonadati</taxon>
        <taxon>Pseudomonadota</taxon>
        <taxon>Gammaproteobacteria</taxon>
        <taxon>Moraxellales</taxon>
        <taxon>Moraxellaceae</taxon>
        <taxon>Moraxella</taxon>
    </lineage>
</organism>
<reference evidence="2" key="1">
    <citation type="submission" date="2017-01" db="EMBL/GenBank/DDBJ databases">
        <authorList>
            <person name="Varghese N."/>
            <person name="Submissions S."/>
        </authorList>
    </citation>
    <scope>NUCLEOTIDE SEQUENCE [LARGE SCALE GENOMIC DNA]</scope>
    <source>
        <strain evidence="2">DSM 21768</strain>
    </source>
</reference>
<sequence>MENELVCHLKAGKSVSIRIEISYPNDKTVQPNQFKVVPIIDGRILNPYEFNQ</sequence>
<gene>
    <name evidence="1" type="ORF">SAMN02745664_11841</name>
</gene>
<dbReference type="RefSeq" id="WP_158078452.1">
    <property type="nucleotide sequence ID" value="NZ_FTNU01000018.1"/>
</dbReference>
<name>A0A1N7FX11_9GAMM</name>